<keyword evidence="5 12" id="KW-0349">Heme</keyword>
<dbReference type="PROSITE" id="PS01001">
    <property type="entry name" value="SDH_CYT_2"/>
    <property type="match status" value="1"/>
</dbReference>
<evidence type="ECO:0000256" key="5">
    <source>
        <dbReference type="ARBA" id="ARBA00022617"/>
    </source>
</evidence>
<keyword evidence="8 13" id="KW-1133">Transmembrane helix</keyword>
<dbReference type="InterPro" id="IPR018495">
    <property type="entry name" value="Succ_DH_cyt_bsu_CS"/>
</dbReference>
<dbReference type="PANTHER" id="PTHR10978:SF5">
    <property type="entry name" value="SUCCINATE DEHYDROGENASE CYTOCHROME B560 SUBUNIT, MITOCHONDRIAL"/>
    <property type="match status" value="1"/>
</dbReference>
<evidence type="ECO:0000256" key="4">
    <source>
        <dbReference type="ARBA" id="ARBA00020076"/>
    </source>
</evidence>
<evidence type="ECO:0000313" key="15">
    <source>
        <dbReference type="Proteomes" id="UP000244081"/>
    </source>
</evidence>
<dbReference type="InterPro" id="IPR034804">
    <property type="entry name" value="SQR/QFR_C/D"/>
</dbReference>
<sequence length="132" mass="14541">MSQSDVKAVRPLSPHLQIYKPILTMVTSILQRITGAALYFGMLLVAWWLVAVASGPAYYDFVSGLFGSIIGYLVLFGFTWALMFHLLGGLRHFLWDTARGMEKGTRDKIALANVIGSILLTVVVWIIVLAVA</sequence>
<evidence type="ECO:0000313" key="14">
    <source>
        <dbReference type="EMBL" id="PTW62972.1"/>
    </source>
</evidence>
<dbReference type="InterPro" id="IPR014314">
    <property type="entry name" value="Succ_DH_cytb556"/>
</dbReference>
<keyword evidence="7 12" id="KW-0479">Metal-binding</keyword>
<dbReference type="EMBL" id="QAYG01000001">
    <property type="protein sequence ID" value="PTW62972.1"/>
    <property type="molecule type" value="Genomic_DNA"/>
</dbReference>
<keyword evidence="6 13" id="KW-0812">Transmembrane</keyword>
<comment type="similarity">
    <text evidence="3">Belongs to the cytochrome b560 family.</text>
</comment>
<dbReference type="Gene3D" id="1.20.1300.10">
    <property type="entry name" value="Fumarate reductase/succinate dehydrogenase, transmembrane subunit"/>
    <property type="match status" value="1"/>
</dbReference>
<evidence type="ECO:0000256" key="11">
    <source>
        <dbReference type="ARBA" id="ARBA00025912"/>
    </source>
</evidence>
<organism evidence="14 15">
    <name type="scientific">Breoghania corrubedonensis</name>
    <dbReference type="NCBI Taxonomy" id="665038"/>
    <lineage>
        <taxon>Bacteria</taxon>
        <taxon>Pseudomonadati</taxon>
        <taxon>Pseudomonadota</taxon>
        <taxon>Alphaproteobacteria</taxon>
        <taxon>Hyphomicrobiales</taxon>
        <taxon>Stappiaceae</taxon>
        <taxon>Breoghania</taxon>
    </lineage>
</organism>
<evidence type="ECO:0000256" key="8">
    <source>
        <dbReference type="ARBA" id="ARBA00022989"/>
    </source>
</evidence>
<proteinExistence type="inferred from homology"/>
<protein>
    <recommendedName>
        <fullName evidence="4">Succinate dehydrogenase cytochrome b556 subunit</fullName>
    </recommendedName>
</protein>
<dbReference type="GO" id="GO:0006099">
    <property type="term" value="P:tricarboxylic acid cycle"/>
    <property type="evidence" value="ECO:0007669"/>
    <property type="project" value="InterPro"/>
</dbReference>
<dbReference type="Proteomes" id="UP000244081">
    <property type="component" value="Unassembled WGS sequence"/>
</dbReference>
<dbReference type="AlphaFoldDB" id="A0A2T5VGU2"/>
<keyword evidence="9 12" id="KW-0408">Iron</keyword>
<dbReference type="InterPro" id="IPR000701">
    <property type="entry name" value="SuccDH_FuR_B_TM-su"/>
</dbReference>
<evidence type="ECO:0000256" key="7">
    <source>
        <dbReference type="ARBA" id="ARBA00022723"/>
    </source>
</evidence>
<name>A0A2T5VGU2_9HYPH</name>
<evidence type="ECO:0000256" key="13">
    <source>
        <dbReference type="SAM" id="Phobius"/>
    </source>
</evidence>
<dbReference type="NCBIfam" id="TIGR02970">
    <property type="entry name" value="succ_dehyd_cytB"/>
    <property type="match status" value="1"/>
</dbReference>
<dbReference type="Pfam" id="PF01127">
    <property type="entry name" value="Sdh_cyt"/>
    <property type="match status" value="1"/>
</dbReference>
<dbReference type="CDD" id="cd03499">
    <property type="entry name" value="SQR_TypeC_SdhC"/>
    <property type="match status" value="1"/>
</dbReference>
<feature type="transmembrane region" description="Helical" evidence="13">
    <location>
        <begin position="109"/>
        <end position="131"/>
    </location>
</feature>
<evidence type="ECO:0000256" key="3">
    <source>
        <dbReference type="ARBA" id="ARBA00007244"/>
    </source>
</evidence>
<dbReference type="OrthoDB" id="9799441at2"/>
<dbReference type="GO" id="GO:0046872">
    <property type="term" value="F:metal ion binding"/>
    <property type="evidence" value="ECO:0007669"/>
    <property type="project" value="UniProtKB-KW"/>
</dbReference>
<dbReference type="GO" id="GO:0009055">
    <property type="term" value="F:electron transfer activity"/>
    <property type="evidence" value="ECO:0007669"/>
    <property type="project" value="InterPro"/>
</dbReference>
<dbReference type="PIRSF" id="PIRSF000178">
    <property type="entry name" value="SDH_cyt_b560"/>
    <property type="match status" value="1"/>
</dbReference>
<evidence type="ECO:0000256" key="12">
    <source>
        <dbReference type="PIRSR" id="PIRSR000178-1"/>
    </source>
</evidence>
<accession>A0A2T5VGU2</accession>
<comment type="subcellular location">
    <subcellularLocation>
        <location evidence="2">Membrane</location>
        <topology evidence="2">Multi-pass membrane protein</topology>
    </subcellularLocation>
</comment>
<dbReference type="RefSeq" id="WP_107988463.1">
    <property type="nucleotide sequence ID" value="NZ_QAYG01000001.1"/>
</dbReference>
<evidence type="ECO:0000256" key="9">
    <source>
        <dbReference type="ARBA" id="ARBA00023004"/>
    </source>
</evidence>
<comment type="subunit">
    <text evidence="11">Part of an enzyme complex containing four subunits: a flavoprotein, an iron-sulfur protein, plus two membrane-anchoring proteins, SdhC and SdhD. The complex can form homotrimers.</text>
</comment>
<evidence type="ECO:0000256" key="1">
    <source>
        <dbReference type="ARBA" id="ARBA00004050"/>
    </source>
</evidence>
<keyword evidence="15" id="KW-1185">Reference proteome</keyword>
<evidence type="ECO:0000256" key="6">
    <source>
        <dbReference type="ARBA" id="ARBA00022692"/>
    </source>
</evidence>
<comment type="caution">
    <text evidence="14">The sequence shown here is derived from an EMBL/GenBank/DDBJ whole genome shotgun (WGS) entry which is preliminary data.</text>
</comment>
<feature type="binding site" description="axial binding residue" evidence="12">
    <location>
        <position position="85"/>
    </location>
    <ligand>
        <name>heme</name>
        <dbReference type="ChEBI" id="CHEBI:30413"/>
        <note>ligand shared with second transmembrane subunit</note>
    </ligand>
    <ligandPart>
        <name>Fe</name>
        <dbReference type="ChEBI" id="CHEBI:18248"/>
    </ligandPart>
</feature>
<dbReference type="SUPFAM" id="SSF81343">
    <property type="entry name" value="Fumarate reductase respiratory complex transmembrane subunits"/>
    <property type="match status" value="1"/>
</dbReference>
<evidence type="ECO:0000256" key="2">
    <source>
        <dbReference type="ARBA" id="ARBA00004141"/>
    </source>
</evidence>
<evidence type="ECO:0000256" key="10">
    <source>
        <dbReference type="ARBA" id="ARBA00023136"/>
    </source>
</evidence>
<comment type="function">
    <text evidence="1">Membrane-anchoring subunit of succinate dehydrogenase (SDH).</text>
</comment>
<comment type="cofactor">
    <cofactor evidence="12">
        <name>heme</name>
        <dbReference type="ChEBI" id="CHEBI:30413"/>
    </cofactor>
    <text evidence="12">The heme is bound between the two transmembrane subunits.</text>
</comment>
<feature type="transmembrane region" description="Helical" evidence="13">
    <location>
        <begin position="65"/>
        <end position="88"/>
    </location>
</feature>
<gene>
    <name evidence="14" type="ORF">C8N35_1011021</name>
</gene>
<keyword evidence="10 13" id="KW-0472">Membrane</keyword>
<dbReference type="PANTHER" id="PTHR10978">
    <property type="entry name" value="SUCCINATE DEHYDROGENASE CYTOCHROME B560 SUBUNIT"/>
    <property type="match status" value="1"/>
</dbReference>
<feature type="transmembrane region" description="Helical" evidence="13">
    <location>
        <begin position="37"/>
        <end position="59"/>
    </location>
</feature>
<reference evidence="14 15" key="1">
    <citation type="submission" date="2018-04" db="EMBL/GenBank/DDBJ databases">
        <title>Genomic Encyclopedia of Archaeal and Bacterial Type Strains, Phase II (KMG-II): from individual species to whole genera.</title>
        <authorList>
            <person name="Goeker M."/>
        </authorList>
    </citation>
    <scope>NUCLEOTIDE SEQUENCE [LARGE SCALE GENOMIC DNA]</scope>
    <source>
        <strain evidence="14 15">DSM 23382</strain>
    </source>
</reference>
<dbReference type="GO" id="GO:0016020">
    <property type="term" value="C:membrane"/>
    <property type="evidence" value="ECO:0007669"/>
    <property type="project" value="UniProtKB-SubCell"/>
</dbReference>